<feature type="transmembrane region" description="Helical" evidence="1">
    <location>
        <begin position="545"/>
        <end position="570"/>
    </location>
</feature>
<dbReference type="InterPro" id="IPR005625">
    <property type="entry name" value="PepSY-ass_TM"/>
</dbReference>
<proteinExistence type="predicted"/>
<keyword evidence="1" id="KW-0472">Membrane</keyword>
<feature type="transmembrane region" description="Helical" evidence="1">
    <location>
        <begin position="394"/>
        <end position="416"/>
    </location>
</feature>
<dbReference type="AlphaFoldDB" id="A0A2W6HZU4"/>
<comment type="caution">
    <text evidence="2">The sequence shown here is derived from an EMBL/GenBank/DDBJ whole genome shotgun (WGS) entry which is preliminary data.</text>
</comment>
<feature type="transmembrane region" description="Helical" evidence="1">
    <location>
        <begin position="459"/>
        <end position="477"/>
    </location>
</feature>
<protein>
    <submittedName>
        <fullName evidence="2">Peptidase</fullName>
    </submittedName>
</protein>
<feature type="transmembrane region" description="Helical" evidence="1">
    <location>
        <begin position="352"/>
        <end position="374"/>
    </location>
</feature>
<dbReference type="Pfam" id="PF03929">
    <property type="entry name" value="PepSY_TM"/>
    <property type="match status" value="1"/>
</dbReference>
<feature type="transmembrane region" description="Helical" evidence="1">
    <location>
        <begin position="576"/>
        <end position="599"/>
    </location>
</feature>
<organism evidence="2 3">
    <name type="scientific">Stenotrophomonas maltophilia</name>
    <name type="common">Pseudomonas maltophilia</name>
    <name type="synonym">Xanthomonas maltophilia</name>
    <dbReference type="NCBI Taxonomy" id="40324"/>
    <lineage>
        <taxon>Bacteria</taxon>
        <taxon>Pseudomonadati</taxon>
        <taxon>Pseudomonadota</taxon>
        <taxon>Gammaproteobacteria</taxon>
        <taxon>Lysobacterales</taxon>
        <taxon>Lysobacteraceae</taxon>
        <taxon>Stenotrophomonas</taxon>
        <taxon>Stenotrophomonas maltophilia group</taxon>
    </lineage>
</organism>
<dbReference type="PANTHER" id="PTHR34219">
    <property type="entry name" value="IRON-REGULATED INNER MEMBRANE PROTEIN-RELATED"/>
    <property type="match status" value="1"/>
</dbReference>
<keyword evidence="1" id="KW-0812">Transmembrane</keyword>
<feature type="transmembrane region" description="Helical" evidence="1">
    <location>
        <begin position="606"/>
        <end position="624"/>
    </location>
</feature>
<evidence type="ECO:0000256" key="1">
    <source>
        <dbReference type="SAM" id="Phobius"/>
    </source>
</evidence>
<reference evidence="2 3" key="1">
    <citation type="submission" date="2016-05" db="EMBL/GenBank/DDBJ databases">
        <authorList>
            <person name="Lavstsen T."/>
            <person name="Jespersen J.S."/>
        </authorList>
    </citation>
    <scope>NUCLEOTIDE SEQUENCE [LARGE SCALE GENOMIC DNA]</scope>
    <source>
        <strain evidence="2 3">SM-5815</strain>
    </source>
</reference>
<feature type="transmembrane region" description="Helical" evidence="1">
    <location>
        <begin position="184"/>
        <end position="210"/>
    </location>
</feature>
<accession>A0A2W6HZU4</accession>
<dbReference type="EMBL" id="LXXM01000237">
    <property type="protein sequence ID" value="PZS87176.1"/>
    <property type="molecule type" value="Genomic_DNA"/>
</dbReference>
<keyword evidence="1" id="KW-1133">Transmembrane helix</keyword>
<name>A0A2W6HZU4_STEMA</name>
<feature type="transmembrane region" description="Helical" evidence="1">
    <location>
        <begin position="428"/>
        <end position="447"/>
    </location>
</feature>
<feature type="transmembrane region" description="Helical" evidence="1">
    <location>
        <begin position="12"/>
        <end position="36"/>
    </location>
</feature>
<gene>
    <name evidence="2" type="ORF">A7X83_01845</name>
</gene>
<feature type="transmembrane region" description="Helical" evidence="1">
    <location>
        <begin position="489"/>
        <end position="507"/>
    </location>
</feature>
<evidence type="ECO:0000313" key="2">
    <source>
        <dbReference type="EMBL" id="PZS87176.1"/>
    </source>
</evidence>
<dbReference type="Proteomes" id="UP000249614">
    <property type="component" value="Unassembled WGS sequence"/>
</dbReference>
<dbReference type="PANTHER" id="PTHR34219:SF4">
    <property type="entry name" value="PEPSY DOMAIN-CONTAINING PROTEIN"/>
    <property type="match status" value="1"/>
</dbReference>
<evidence type="ECO:0000313" key="3">
    <source>
        <dbReference type="Proteomes" id="UP000249614"/>
    </source>
</evidence>
<sequence length="629" mass="68563">MKAGFRQSMSWLHTWCGLTSGWLLCAIFLTGTLSVFREPITRWMEAGPVPASSPAMDSGAQAARAQQWLATHAADARAWQIRWPAQQGWPLELSWEEGDGIAHERWVDASTGMPQPPPRLRETEGGRHFMSFHYTLHGGMAGYWLVGWITACMLLALVSGVVVHKRIFKDFFTFRPGKGQRSWLDAHNLSAVLTLPFLFMIGYTGLAFFYSSYLPWPVHATYGDADGAYARYEAELAPAQPVPPAILVSTARLPDLPQLLARAQAISGQSPAQIIIQTPGTVHSVVEVVGRKPVEGADRRLLTEASRITFDAASGTLLQQHASHPHGVGAAQVHESIEALHKADFGGWPMKWLYFISGLLGTAMIAIGTLLFSIKRRKRSEHEFGAPTTGIYRWMEAFNVVSLAGIALASIVYFHANRLLPLAMTDRSGWEIRIFLLAWAVSLLHALWRPPRRAWIEQLWLAAVLCLALPLVNLATTGQHLVMYLQRGAWQQAGVELTALAFGLVLARMAVMLQRRWPQVQEAPRNAKPVEGRGAGYRWQVAGRVLAASAGGYAFTAATATALALGLPALTDVRPAVSVLASSLLGFVLLVAVGVGVFSARSMGRAWLALAVGGGFMALCIALLRSGSM</sequence>
<feature type="transmembrane region" description="Helical" evidence="1">
    <location>
        <begin position="141"/>
        <end position="163"/>
    </location>
</feature>